<name>A0A1X6P5M4_PORUM</name>
<accession>A0A1X6P5M4</accession>
<dbReference type="AlphaFoldDB" id="A0A1X6P5M4"/>
<dbReference type="EMBL" id="KV918877">
    <property type="protein sequence ID" value="OSX76182.1"/>
    <property type="molecule type" value="Genomic_DNA"/>
</dbReference>
<feature type="compositionally biased region" description="Low complexity" evidence="1">
    <location>
        <begin position="166"/>
        <end position="176"/>
    </location>
</feature>
<sequence length="759" mass="79147">MQVMPESARAAAARAMAPGSTSGSGEEAGDGEDEVGGLAGGDAPGSATDNDAVDPAADTVREGGSQGVAQARESANPRERSATEEAGDVRDSFRAPRARAAGASDALAEELASRSRNPRIVPATYWMPGAHAVLSAAQVPRAVARNPPKAPPLSGGATPVGAGVASLPQRLSTPLLSPLPPLQPPPPPPRRAAPVGETLSAPPRRAAPVGEALPPASPLLLDDGDSSSDMNDDDLVAAYITPPVLPSARSPLSPRSTRPSSGKRRRSSSARAARTARVAATASAAVAAPGAGDDGPALTLQDVRDSIRNGLSSVRREMTRFRAEMVVVKSQAASALRRMDGLAAVADGSQSSNGAVLERLAGLETTMTGFGRRLPSVHAGAEHGASAEAATVRTINEIKERLLKTLVGEMRTASSSAAVYPTTEVINARLMSVAAQVMRVSEEDAWQKLQDKVMLPVRKPAKRMALIVAYQYVKLIVSHFGSSLTSVAVSAFVKHIHTLKGMGAWSSPSASSTRRVLKLSAEECNELLGGDSFISDAYGRLEMLEALAKVIDELGGTASMIAWTGPNKASRVIRCIYGLFATVSFRVRSYLRNRAGLPPVVTGSAVLNQGHRALYERELLLLDDVLPKDAGIHDGLQLVDDADADRHLALSVPTPAPTVGVPEQRPASPAAAAVASAAIVPPLPPPVAVPGTGMVLPTPPHAMRLAPLPVDVPVLPGSQAAREAELAAQDNWDDEEEDEIRPVSNEYAAQWTAYRATRR</sequence>
<evidence type="ECO:0000313" key="2">
    <source>
        <dbReference type="EMBL" id="OSX76182.1"/>
    </source>
</evidence>
<feature type="compositionally biased region" description="Low complexity" evidence="1">
    <location>
        <begin position="246"/>
        <end position="260"/>
    </location>
</feature>
<dbReference type="PANTHER" id="PTHR45725">
    <property type="entry name" value="FORMIN HOMOLOGY 2 FAMILY MEMBER"/>
    <property type="match status" value="1"/>
</dbReference>
<feature type="compositionally biased region" description="Low complexity" evidence="1">
    <location>
        <begin position="8"/>
        <end position="25"/>
    </location>
</feature>
<feature type="region of interest" description="Disordered" evidence="1">
    <location>
        <begin position="143"/>
        <end position="276"/>
    </location>
</feature>
<feature type="compositionally biased region" description="Low complexity" evidence="1">
    <location>
        <begin position="98"/>
        <end position="110"/>
    </location>
</feature>
<reference evidence="2 3" key="1">
    <citation type="submission" date="2017-03" db="EMBL/GenBank/DDBJ databases">
        <title>WGS assembly of Porphyra umbilicalis.</title>
        <authorList>
            <person name="Brawley S.H."/>
            <person name="Blouin N.A."/>
            <person name="Ficko-Blean E."/>
            <person name="Wheeler G.L."/>
            <person name="Lohr M."/>
            <person name="Goodson H.V."/>
            <person name="Jenkins J.W."/>
            <person name="Blaby-Haas C.E."/>
            <person name="Helliwell K.E."/>
            <person name="Chan C."/>
            <person name="Marriage T."/>
            <person name="Bhattacharya D."/>
            <person name="Klein A.S."/>
            <person name="Badis Y."/>
            <person name="Brodie J."/>
            <person name="Cao Y."/>
            <person name="Collen J."/>
            <person name="Dittami S.M."/>
            <person name="Gachon C.M."/>
            <person name="Green B.R."/>
            <person name="Karpowicz S."/>
            <person name="Kim J.W."/>
            <person name="Kudahl U."/>
            <person name="Lin S."/>
            <person name="Michel G."/>
            <person name="Mittag M."/>
            <person name="Olson B.J."/>
            <person name="Pangilinan J."/>
            <person name="Peng Y."/>
            <person name="Qiu H."/>
            <person name="Shu S."/>
            <person name="Singer J.T."/>
            <person name="Smith A.G."/>
            <person name="Sprecher B.N."/>
            <person name="Wagner V."/>
            <person name="Wang W."/>
            <person name="Wang Z.-Y."/>
            <person name="Yan J."/>
            <person name="Yarish C."/>
            <person name="Zoeuner-Riek S."/>
            <person name="Zhuang Y."/>
            <person name="Zou Y."/>
            <person name="Lindquist E.A."/>
            <person name="Grimwood J."/>
            <person name="Barry K."/>
            <person name="Rokhsar D.S."/>
            <person name="Schmutz J."/>
            <person name="Stiller J.W."/>
            <person name="Grossman A.R."/>
            <person name="Prochnik S.E."/>
        </authorList>
    </citation>
    <scope>NUCLEOTIDE SEQUENCE [LARGE SCALE GENOMIC DNA]</scope>
    <source>
        <strain evidence="2">4086291</strain>
    </source>
</reference>
<gene>
    <name evidence="2" type="ORF">BU14_0204s0028</name>
</gene>
<proteinExistence type="predicted"/>
<feature type="compositionally biased region" description="Pro residues" evidence="1">
    <location>
        <begin position="177"/>
        <end position="191"/>
    </location>
</feature>
<feature type="compositionally biased region" description="Basic and acidic residues" evidence="1">
    <location>
        <begin position="75"/>
        <end position="94"/>
    </location>
</feature>
<dbReference type="InterPro" id="IPR051425">
    <property type="entry name" value="Formin_Homology"/>
</dbReference>
<keyword evidence="3" id="KW-1185">Reference proteome</keyword>
<organism evidence="2 3">
    <name type="scientific">Porphyra umbilicalis</name>
    <name type="common">Purple laver</name>
    <name type="synonym">Red alga</name>
    <dbReference type="NCBI Taxonomy" id="2786"/>
    <lineage>
        <taxon>Eukaryota</taxon>
        <taxon>Rhodophyta</taxon>
        <taxon>Bangiophyceae</taxon>
        <taxon>Bangiales</taxon>
        <taxon>Bangiaceae</taxon>
        <taxon>Porphyra</taxon>
    </lineage>
</organism>
<feature type="compositionally biased region" description="Acidic residues" evidence="1">
    <location>
        <begin position="222"/>
        <end position="235"/>
    </location>
</feature>
<evidence type="ECO:0000256" key="1">
    <source>
        <dbReference type="SAM" id="MobiDB-lite"/>
    </source>
</evidence>
<feature type="region of interest" description="Disordered" evidence="1">
    <location>
        <begin position="1"/>
        <end position="119"/>
    </location>
</feature>
<dbReference type="Proteomes" id="UP000218209">
    <property type="component" value="Unassembled WGS sequence"/>
</dbReference>
<protein>
    <submittedName>
        <fullName evidence="2">Uncharacterized protein</fullName>
    </submittedName>
</protein>
<dbReference type="PANTHER" id="PTHR45725:SF1">
    <property type="entry name" value="DISHEVELLED ASSOCIATED ACTIVATOR OF MORPHOGENESIS, ISOFORM D"/>
    <property type="match status" value="1"/>
</dbReference>
<evidence type="ECO:0000313" key="3">
    <source>
        <dbReference type="Proteomes" id="UP000218209"/>
    </source>
</evidence>
<feature type="region of interest" description="Disordered" evidence="1">
    <location>
        <begin position="722"/>
        <end position="741"/>
    </location>
</feature>